<dbReference type="Proteomes" id="UP001454489">
    <property type="component" value="Unassembled WGS sequence"/>
</dbReference>
<proteinExistence type="predicted"/>
<organism evidence="2 3">
    <name type="scientific">Maccoyibacter intestinihominis</name>
    <dbReference type="NCBI Taxonomy" id="3133499"/>
    <lineage>
        <taxon>Bacteria</taxon>
        <taxon>Bacillati</taxon>
        <taxon>Bacillota</taxon>
        <taxon>Clostridia</taxon>
        <taxon>Lachnospirales</taxon>
        <taxon>Lachnospiraceae</taxon>
        <taxon>Maccoyibacter</taxon>
    </lineage>
</organism>
<feature type="transmembrane region" description="Helical" evidence="1">
    <location>
        <begin position="163"/>
        <end position="186"/>
    </location>
</feature>
<dbReference type="EMBL" id="JBBMEX010000011">
    <property type="protein sequence ID" value="MEQ2558385.1"/>
    <property type="molecule type" value="Genomic_DNA"/>
</dbReference>
<keyword evidence="3" id="KW-1185">Reference proteome</keyword>
<feature type="transmembrane region" description="Helical" evidence="1">
    <location>
        <begin position="125"/>
        <end position="143"/>
    </location>
</feature>
<keyword evidence="1" id="KW-0812">Transmembrane</keyword>
<evidence type="ECO:0000256" key="1">
    <source>
        <dbReference type="SAM" id="Phobius"/>
    </source>
</evidence>
<feature type="transmembrane region" description="Helical" evidence="1">
    <location>
        <begin position="400"/>
        <end position="418"/>
    </location>
</feature>
<comment type="caution">
    <text evidence="2">The sequence shown here is derived from an EMBL/GenBank/DDBJ whole genome shotgun (WGS) entry which is preliminary data.</text>
</comment>
<feature type="transmembrane region" description="Helical" evidence="1">
    <location>
        <begin position="309"/>
        <end position="329"/>
    </location>
</feature>
<evidence type="ECO:0000313" key="3">
    <source>
        <dbReference type="Proteomes" id="UP001454489"/>
    </source>
</evidence>
<sequence length="517" mass="59702">MRDRCTMLWKKIQYRVPYDMSDRRWLIAMYTMSFSILAFFVFGIFSYYGKTLIGGTDGMSQVAAFMQYNGKYYRQLLAGILQGNFEIPMWDMSIGLGMNVMEVLYFRPIYILCSMIFYHNISMGVIVYDIICMYLIGLTFALYCEHLHCQKWTTLIGALMYTFNGYLLNYCLMQHTFLELFFLLPLTLWGVDRIYAKKKYGMFMGTVFYLALTNFLNLYTVSIVLAVYLSVKYWGCKKERSLGGFLRYLWKPILSYVISVLLAAVSLLPKLYMALTSGRVGNSELGIGILYEGRYYLKLIQGFIEPKEIGMHGYLGMPGIALIALLALYLRKGYVGVKKRLQIEGILLMFAMIFPIATYVFNGFSGINHRWFFIINFYLAVVTATMLPGAFLLPIQKKRALAWGTLTYVTLYLLISVWQKSDIYISIVFIVFYLMLILSKGIMKYSLKKGMICSMVCIELAALTYHSYSPMESGMMKLFRNSSDIDEKISIQSSAMLKNIDDDHVYRTKIMAEKSEK</sequence>
<feature type="transmembrane region" description="Helical" evidence="1">
    <location>
        <begin position="207"/>
        <end position="229"/>
    </location>
</feature>
<gene>
    <name evidence="2" type="ORF">WMO43_10980</name>
</gene>
<name>A0ABV1HFV5_9FIRM</name>
<accession>A0ABV1HFV5</accession>
<feature type="transmembrane region" description="Helical" evidence="1">
    <location>
        <begin position="341"/>
        <end position="361"/>
    </location>
</feature>
<keyword evidence="1" id="KW-0472">Membrane</keyword>
<feature type="transmembrane region" description="Helical" evidence="1">
    <location>
        <begin position="373"/>
        <end position="393"/>
    </location>
</feature>
<dbReference type="RefSeq" id="WP_353531205.1">
    <property type="nucleotide sequence ID" value="NZ_JBBMEX010000011.1"/>
</dbReference>
<feature type="transmembrane region" description="Helical" evidence="1">
    <location>
        <begin position="424"/>
        <end position="443"/>
    </location>
</feature>
<feature type="transmembrane region" description="Helical" evidence="1">
    <location>
        <begin position="25"/>
        <end position="48"/>
    </location>
</feature>
<reference evidence="2 3" key="1">
    <citation type="submission" date="2024-03" db="EMBL/GenBank/DDBJ databases">
        <title>Human intestinal bacterial collection.</title>
        <authorList>
            <person name="Pauvert C."/>
            <person name="Hitch T.C.A."/>
            <person name="Clavel T."/>
        </authorList>
    </citation>
    <scope>NUCLEOTIDE SEQUENCE [LARGE SCALE GENOMIC DNA]</scope>
    <source>
        <strain evidence="2 3">CLA-AA-H185</strain>
    </source>
</reference>
<dbReference type="PANTHER" id="PTHR38454">
    <property type="entry name" value="INTEGRAL MEMBRANE PROTEIN-RELATED"/>
    <property type="match status" value="1"/>
</dbReference>
<feature type="transmembrane region" description="Helical" evidence="1">
    <location>
        <begin position="249"/>
        <end position="268"/>
    </location>
</feature>
<evidence type="ECO:0000313" key="2">
    <source>
        <dbReference type="EMBL" id="MEQ2558385.1"/>
    </source>
</evidence>
<protein>
    <submittedName>
        <fullName evidence="2">YfhO family protein</fullName>
    </submittedName>
</protein>
<dbReference type="Pfam" id="PF09586">
    <property type="entry name" value="YfhO"/>
    <property type="match status" value="1"/>
</dbReference>
<dbReference type="PANTHER" id="PTHR38454:SF1">
    <property type="entry name" value="INTEGRAL MEMBRANE PROTEIN"/>
    <property type="match status" value="1"/>
</dbReference>
<dbReference type="InterPro" id="IPR018580">
    <property type="entry name" value="Uncharacterised_YfhO"/>
</dbReference>
<keyword evidence="1" id="KW-1133">Transmembrane helix</keyword>